<dbReference type="PANTHER" id="PTHR46771:SF5">
    <property type="entry name" value="DETERIN"/>
    <property type="match status" value="1"/>
</dbReference>
<dbReference type="Pfam" id="PF00653">
    <property type="entry name" value="BIR"/>
    <property type="match status" value="1"/>
</dbReference>
<keyword evidence="1" id="KW-0479">Metal-binding</keyword>
<dbReference type="PANTHER" id="PTHR46771">
    <property type="entry name" value="DETERIN"/>
    <property type="match status" value="1"/>
</dbReference>
<keyword evidence="2" id="KW-0862">Zinc</keyword>
<dbReference type="STRING" id="2018661.A0A2A2JBY2"/>
<dbReference type="AlphaFoldDB" id="A0A2A2JBY2"/>
<comment type="caution">
    <text evidence="3">The sequence shown here is derived from an EMBL/GenBank/DDBJ whole genome shotgun (WGS) entry which is preliminary data.</text>
</comment>
<reference evidence="3 4" key="1">
    <citation type="journal article" date="2017" name="Curr. Biol.">
        <title>Genome architecture and evolution of a unichromosomal asexual nematode.</title>
        <authorList>
            <person name="Fradin H."/>
            <person name="Zegar C."/>
            <person name="Gutwein M."/>
            <person name="Lucas J."/>
            <person name="Kovtun M."/>
            <person name="Corcoran D."/>
            <person name="Baugh L.R."/>
            <person name="Kiontke K."/>
            <person name="Gunsalus K."/>
            <person name="Fitch D.H."/>
            <person name="Piano F."/>
        </authorList>
    </citation>
    <scope>NUCLEOTIDE SEQUENCE [LARGE SCALE GENOMIC DNA]</scope>
    <source>
        <strain evidence="3">PF1309</strain>
    </source>
</reference>
<evidence type="ECO:0000256" key="1">
    <source>
        <dbReference type="ARBA" id="ARBA00022723"/>
    </source>
</evidence>
<dbReference type="OrthoDB" id="2196114at2759"/>
<dbReference type="SUPFAM" id="SSF57924">
    <property type="entry name" value="Inhibitor of apoptosis (IAP) repeat"/>
    <property type="match status" value="1"/>
</dbReference>
<dbReference type="InterPro" id="IPR001370">
    <property type="entry name" value="BIR_rpt"/>
</dbReference>
<dbReference type="EMBL" id="LIAE01010543">
    <property type="protein sequence ID" value="PAV59022.1"/>
    <property type="molecule type" value="Genomic_DNA"/>
</dbReference>
<evidence type="ECO:0000313" key="4">
    <source>
        <dbReference type="Proteomes" id="UP000218231"/>
    </source>
</evidence>
<protein>
    <submittedName>
        <fullName evidence="3">Uncharacterized protein</fullName>
    </submittedName>
</protein>
<evidence type="ECO:0000313" key="3">
    <source>
        <dbReference type="EMBL" id="PAV59022.1"/>
    </source>
</evidence>
<proteinExistence type="predicted"/>
<dbReference type="InterPro" id="IPR051190">
    <property type="entry name" value="Baculoviral_IAP"/>
</dbReference>
<dbReference type="SMART" id="SM00238">
    <property type="entry name" value="BIR"/>
    <property type="match status" value="1"/>
</dbReference>
<organism evidence="3 4">
    <name type="scientific">Diploscapter pachys</name>
    <dbReference type="NCBI Taxonomy" id="2018661"/>
    <lineage>
        <taxon>Eukaryota</taxon>
        <taxon>Metazoa</taxon>
        <taxon>Ecdysozoa</taxon>
        <taxon>Nematoda</taxon>
        <taxon>Chromadorea</taxon>
        <taxon>Rhabditida</taxon>
        <taxon>Rhabditina</taxon>
        <taxon>Rhabditomorpha</taxon>
        <taxon>Rhabditoidea</taxon>
        <taxon>Rhabditidae</taxon>
        <taxon>Diploscapter</taxon>
    </lineage>
</organism>
<dbReference type="PROSITE" id="PS50143">
    <property type="entry name" value="BIR_REPEAT_2"/>
    <property type="match status" value="1"/>
</dbReference>
<gene>
    <name evidence="3" type="ORF">WR25_10735</name>
</gene>
<dbReference type="Gene3D" id="1.10.1170.10">
    <property type="entry name" value="Inhibitor Of Apoptosis Protein (2mihbC-IAP-1), Chain A"/>
    <property type="match status" value="1"/>
</dbReference>
<sequence length="185" mass="21326">MPRSKQPMVVEKASIEAFYQAEWNRELSEMSRVSFTDEGEVSIDCNLEPHQQTLIFTAGRVATFTRWPFDKIDNATCTSTAMALAGFKSTATAGCPESACCVFCGKEMLFEENDDPWKEHIEHTRFCPFVELDRKKESDWTVEDYLRLKAGLIATDILRQNREDLEKFRNGVDEIRQAIKEKIRD</sequence>
<dbReference type="GO" id="GO:0046872">
    <property type="term" value="F:metal ion binding"/>
    <property type="evidence" value="ECO:0007669"/>
    <property type="project" value="UniProtKB-KW"/>
</dbReference>
<dbReference type="Proteomes" id="UP000218231">
    <property type="component" value="Unassembled WGS sequence"/>
</dbReference>
<keyword evidence="4" id="KW-1185">Reference proteome</keyword>
<name>A0A2A2JBY2_9BILA</name>
<accession>A0A2A2JBY2</accession>
<evidence type="ECO:0000256" key="2">
    <source>
        <dbReference type="ARBA" id="ARBA00022833"/>
    </source>
</evidence>